<dbReference type="KEGG" id="gtt:GUITHDRAFT_102129"/>
<dbReference type="HOGENOM" id="CLU_225521_0_0_1"/>
<feature type="coiled-coil region" evidence="7">
    <location>
        <begin position="3030"/>
        <end position="3060"/>
    </location>
</feature>
<comment type="subcellular location">
    <subcellularLocation>
        <location evidence="1">Plastid</location>
        <location evidence="1">Chloroplast</location>
    </subcellularLocation>
</comment>
<dbReference type="Proteomes" id="UP000011087">
    <property type="component" value="Unassembled WGS sequence"/>
</dbReference>
<organism evidence="10">
    <name type="scientific">Guillardia theta (strain CCMP2712)</name>
    <name type="common">Cryptophyte</name>
    <dbReference type="NCBI Taxonomy" id="905079"/>
    <lineage>
        <taxon>Eukaryota</taxon>
        <taxon>Cryptophyceae</taxon>
        <taxon>Pyrenomonadales</taxon>
        <taxon>Geminigeraceae</taxon>
        <taxon>Guillardia</taxon>
    </lineage>
</organism>
<feature type="region of interest" description="Disordered" evidence="8">
    <location>
        <begin position="667"/>
        <end position="694"/>
    </location>
</feature>
<feature type="region of interest" description="Disordered" evidence="8">
    <location>
        <begin position="2048"/>
        <end position="2069"/>
    </location>
</feature>
<dbReference type="Gene3D" id="3.40.50.300">
    <property type="entry name" value="P-loop containing nucleotide triphosphate hydrolases"/>
    <property type="match status" value="3"/>
</dbReference>
<evidence type="ECO:0000313" key="10">
    <source>
        <dbReference type="EMBL" id="EKX52227.1"/>
    </source>
</evidence>
<keyword evidence="5 6" id="KW-0067">ATP-binding</keyword>
<dbReference type="InterPro" id="IPR039904">
    <property type="entry name" value="TRANK1"/>
</dbReference>
<dbReference type="OrthoDB" id="3156807at2759"/>
<evidence type="ECO:0000256" key="3">
    <source>
        <dbReference type="ARBA" id="ARBA00022801"/>
    </source>
</evidence>
<gene>
    <name evidence="10" type="ORF">GUITHDRAFT_102129</name>
</gene>
<feature type="region of interest" description="Disordered" evidence="8">
    <location>
        <begin position="554"/>
        <end position="617"/>
    </location>
</feature>
<evidence type="ECO:0000313" key="11">
    <source>
        <dbReference type="EnsemblProtists" id="EKX52227"/>
    </source>
</evidence>
<name>L1JV11_GUITC</name>
<feature type="compositionally biased region" description="Basic and acidic residues" evidence="8">
    <location>
        <begin position="667"/>
        <end position="690"/>
    </location>
</feature>
<dbReference type="STRING" id="905079.L1JV11"/>
<dbReference type="SUPFAM" id="SSF52540">
    <property type="entry name" value="P-loop containing nucleoside triphosphate hydrolases"/>
    <property type="match status" value="2"/>
</dbReference>
<evidence type="ECO:0000256" key="4">
    <source>
        <dbReference type="ARBA" id="ARBA00022806"/>
    </source>
</evidence>
<dbReference type="GeneID" id="17308829"/>
<keyword evidence="3 6" id="KW-0378">Hydrolase</keyword>
<dbReference type="PaxDb" id="55529-EKX52227"/>
<dbReference type="Pfam" id="PF13671">
    <property type="entry name" value="AAA_33"/>
    <property type="match status" value="1"/>
</dbReference>
<dbReference type="Pfam" id="PF00580">
    <property type="entry name" value="UvrD-helicase"/>
    <property type="match status" value="1"/>
</dbReference>
<feature type="binding site" evidence="6">
    <location>
        <begin position="985"/>
        <end position="992"/>
    </location>
    <ligand>
        <name>ATP</name>
        <dbReference type="ChEBI" id="CHEBI:30616"/>
    </ligand>
</feature>
<dbReference type="PANTHER" id="PTHR21529:SF4">
    <property type="entry name" value="TPR AND ANKYRIN REPEAT-CONTAINING PROTEIN 1"/>
    <property type="match status" value="1"/>
</dbReference>
<reference evidence="11" key="3">
    <citation type="submission" date="2015-06" db="UniProtKB">
        <authorList>
            <consortium name="EnsemblProtists"/>
        </authorList>
    </citation>
    <scope>IDENTIFICATION</scope>
</reference>
<reference evidence="12" key="2">
    <citation type="submission" date="2012-11" db="EMBL/GenBank/DDBJ databases">
        <authorList>
            <person name="Kuo A."/>
            <person name="Curtis B.A."/>
            <person name="Tanifuji G."/>
            <person name="Burki F."/>
            <person name="Gruber A."/>
            <person name="Irimia M."/>
            <person name="Maruyama S."/>
            <person name="Arias M.C."/>
            <person name="Ball S.G."/>
            <person name="Gile G.H."/>
            <person name="Hirakawa Y."/>
            <person name="Hopkins J.F."/>
            <person name="Rensing S.A."/>
            <person name="Schmutz J."/>
            <person name="Symeonidi A."/>
            <person name="Elias M."/>
            <person name="Eveleigh R.J."/>
            <person name="Herman E.K."/>
            <person name="Klute M.J."/>
            <person name="Nakayama T."/>
            <person name="Obornik M."/>
            <person name="Reyes-Prieto A."/>
            <person name="Armbrust E.V."/>
            <person name="Aves S.J."/>
            <person name="Beiko R.G."/>
            <person name="Coutinho P."/>
            <person name="Dacks J.B."/>
            <person name="Durnford D.G."/>
            <person name="Fast N.M."/>
            <person name="Green B.R."/>
            <person name="Grisdale C."/>
            <person name="Hempe F."/>
            <person name="Henrissat B."/>
            <person name="Hoppner M.P."/>
            <person name="Ishida K.-I."/>
            <person name="Kim E."/>
            <person name="Koreny L."/>
            <person name="Kroth P.G."/>
            <person name="Liu Y."/>
            <person name="Malik S.-B."/>
            <person name="Maier U.G."/>
            <person name="McRose D."/>
            <person name="Mock T."/>
            <person name="Neilson J.A."/>
            <person name="Onodera N.T."/>
            <person name="Poole A.M."/>
            <person name="Pritham E.J."/>
            <person name="Richards T.A."/>
            <person name="Rocap G."/>
            <person name="Roy S.W."/>
            <person name="Sarai C."/>
            <person name="Schaack S."/>
            <person name="Shirato S."/>
            <person name="Slamovits C.H."/>
            <person name="Spencer D.F."/>
            <person name="Suzuki S."/>
            <person name="Worden A.Z."/>
            <person name="Zauner S."/>
            <person name="Barry K."/>
            <person name="Bell C."/>
            <person name="Bharti A.K."/>
            <person name="Crow J.A."/>
            <person name="Grimwood J."/>
            <person name="Kramer R."/>
            <person name="Lindquist E."/>
            <person name="Lucas S."/>
            <person name="Salamov A."/>
            <person name="McFadden G.I."/>
            <person name="Lane C.E."/>
            <person name="Keeling P.J."/>
            <person name="Gray M.W."/>
            <person name="Grigoriev I.V."/>
            <person name="Archibald J.M."/>
        </authorList>
    </citation>
    <scope>NUCLEOTIDE SEQUENCE</scope>
    <source>
        <strain evidence="12">CCMP2712</strain>
    </source>
</reference>
<sequence length="3186" mass="357070">MADLRQTWVKGWLKRSVLMVGIKDACGFPPCSRCGMMYPEESFPELHHVATEFTTTYGGELRYAEGDAAVEEIIGACEKDFSDTFGSKGWSSSELPHEVRIDNCSRAMVGGSWLLFRSLVESRDGKLINKMCCLPPHVETISDNHELEKYFRSWFQTRWPFLLLWGGGIEYVLESDEEAGRSTPPLFAIVYKALIKLYNKARSHKIPGFASGSFLQPLLKIMIGVPTFASDLRVKLALTTIKQLESFEKTAFLFSRDDVIVNHTNDFLQHNGIYRSSALALACRTCRLDLVSAVLKAGSHLADLPDNNLLGFYPLHHASLPIFSRGSVLLSLNLSISDQIDECKLRTASCSDGQIRRVAARTNFICGGWSWSVIYWVAGETGSVQFSSAHLCIFLADVHQLSYSSATNSKRVICAGVKATNHQGISFSDDCVSFGIERPYCCLSIPAKLSIAALDSALTISFSLLMSEEESELKSFEQQVKARQSDQFHIIQLLLEQGSKENNVSKPLSQTTLDIAGLWFLKKTLGAGDFVITHSDLLEFNGNDGQQVMRSQQDFVDAGSGESEEKVEIADKNGATSQSETKNEKQHHVEGISKASEELEPKSGANGKRAGRNSATVGRREKVSLIEQMVRELDWLQKACILNEDAVEEGRVPSHVGAARARPIKRIDEGAHQEDFVDAGHVEDDDRNDKEDEDIEETENIQVEEDSQGTAAQVEDDVETELELRDGVCWELRFTREFKEVLYSLKSQPVLLRSLLLNLSRLAAGEQGRSIMKQLKGSPKGMQIMESPCKTFNDGPRFLWQYAVDYSPKIKNFVETIRLWRICLQHDDVSKGMEHIINSYKRGRTSTVRKHLRPAHRESCMVGKRRLPRQYVPCDDGMQVEDLLREDLEKFETLEEEGEDSARAGQLVYTPPAIAMPGSYNIVKFYELSDDVRRSILASLDLTGKEEAARSRGLLDEPELPFILDEHEDELISAISRAESVLLVGRSGTGKTSIAIGRMWSMQKQWRMTFGDTSVKYHQIFLTASKVLRDQVRRSYEALSSSSRQKSSPPPPPSLKEVSESQWPLFLTQAEWLRMIDATLDTPFFPRAADGSMVQGGRLGEEVNMLEAIPDEDDWLSDDEDFFLMNRETAKGGSRSQPSGGSQKKKTVKSEVDFPFFCDHIWPKLSSRHKATAKGISASAVFQEIMSYIKGSYLALDKPSGRLSREDYLFLGAKMAPNFKGLTAGDKVEHVPGDRRGHRDIIYDLYESYEEEKTSLGAYDLCDVVFHIWSTMQRKEYAGKKIHSIYVDETQDFTQAELRLMLRVCEGKNDMFFCGDTAQTIASGVAFRFEDLRAIFKSEQEVQVSARGRASGQEEVQGAGRSSAEIKVPQVISLSTNYRTHNGILRAASCIVDLLSSLFPSTVDLLPRERGFFDGPKPILLDTTSVEDATLLIMGSDKVTSRIEFGAHQVVLVRSQEAKKKLPKELDGCLAMTILESKGLEFDDVFLWNFFADSRADQEWRVVLNYLGGGKGGEASVGISTEEELERMGRERATIRDTGVAGMLRALDFSDREHQVLCEELKCLYTALTRARARAIIYDTDLRKRTAFYYFLKARELVQVASAFEDGGESPTARSFATATSAEEWRKQGMNLMERGLFDLATKCFARSGDEDLLSRASGLALTERARRELGASRKAAFLDASHDLLRSLAPPPPPVARDMNAGAAEEGGRYRKMDGATVLKTLSLAGRCLYEAGEFELAGDIFVSAVQLQSSLQTPAGVGPQGHGGSDLGLSRDAVRCYRKAGLFHQALDVMVRMGKLPAALRLLKEEHKYDRALELLERFPDFHPPPDLSVTEFSRLAAASYAVKLRRRNVVALDESSTDYKALTNILSRMSEADEVRFLRRYGFYDVLVQRFLQRGAYTKAAEVLCEDNKVLDGVRMLEALDNPGAVELSLCADLYVHLAVEQRGGASVPYYRSALSVLQRLDGEYRRRLEGERESVVLQENVRFNRLHMLQIKLEICNRVESRGERRRQLLESAQEADSMHCTFGKVLAGLGLVFSSVGVMCQEKKGEAEEEEEETSGGRGEEEEEEEAEGILVLVARVRILSRVIQLCLRSISTRGGGREEAELLGCEQFLGLRRTGGMLTIKKTRSSLLLHNLQSQLQEDNLSTYLRPGHEDTLVVQPLLFRERLRSFLQLKYGEMLREVRKVVVRRETLGKRVERPLLPLGLKLVLMWLTNLGRDLVAQSKSRSRGLGGDGGLGSWFSKEQVERVCTDVSTLLLSSEPCMLTDFRNGKLEEANILDGLLACDAGRRCGEEDLRSVHEDCRSILRSWAFKLHRDWSRRPLIDKDAKDLSLVLLLLRRLNFKSDCEHLILQLPRDAGFTPGPVRLPSSDVTAPDHVRMLLVCGLPGSGKSLLASQFEAAEWLVISEERMGSLQACEEQANYWLKFGHRVVIDAYNVEEQERARWIRVSRRCNLSEAAVVALLLDVPVHVCKNRVQARESRSCKASLALVDRIASQLRRPTRSEGFGRVEVIKGEDDAAVTDLLALPAPPPLTLQERTGFGISGWHPPMVVPQAGWHPPLVLGYNAFAALHRSFLCCKNDLVLSSSAYQLTHLQLHSWLTMPMDAWTMLQHALVESVVSMSWFECDAGGGERAATSVCWLPLSHCHHLVGSTRSPPRPLEADASWVLRNTLNMAVSLVRRRMERSEEDSSPACQDDGDRISIIIWTALLNLLLHKSSSMKEIGAEGGWTDDWAPFLFSVANRLSSLLPTVSHPSLFPPGWRPGTGELDKGRPVKAEEPQSLVQCILRILEKRQDLLVAVASPQNDAVEVGATNQEDLERDCKDGLDHCLSFYSKLSSSPAPPGRQRELPRPRLPATDVLVREVRSAFTVCRFFKLCRTRFALQRLRTLGEKLQDENLSEDPLDPLLRKNRYLMITEQVIGSEETGYRRAYVDMNGPILLFDESLGGGFQRTADALADFRRAYEGEVARTLSRADVAFMSLHRFLESSQIKSLRFDPLVVDVLEALQLRLSGHIVQVEKVLEEIDRDRRGMQDDVKEAEEWRQELEEHEMKRLALYRKNGSLDSNNPLVKEAIPPGCHCRARHYEHDVYYDGTVVGCSHGKVGKEQGGTMLLIQFHEAQLGDQVTSILDVIFVLQSARQEELLRKYRLGQTDAENAIAGESEGPGWGKNLGRRHRVRRFARKAV</sequence>
<evidence type="ECO:0000259" key="9">
    <source>
        <dbReference type="PROSITE" id="PS51198"/>
    </source>
</evidence>
<accession>L1JV11</accession>
<evidence type="ECO:0000256" key="7">
    <source>
        <dbReference type="SAM" id="Coils"/>
    </source>
</evidence>
<proteinExistence type="predicted"/>
<dbReference type="Gene3D" id="1.10.10.160">
    <property type="match status" value="1"/>
</dbReference>
<dbReference type="GO" id="GO:0016787">
    <property type="term" value="F:hydrolase activity"/>
    <property type="evidence" value="ECO:0007669"/>
    <property type="project" value="UniProtKB-UniRule"/>
</dbReference>
<feature type="domain" description="UvrD-like helicase ATP-binding" evidence="9">
    <location>
        <begin position="964"/>
        <end position="1381"/>
    </location>
</feature>
<feature type="compositionally biased region" description="Basic and acidic residues" evidence="8">
    <location>
        <begin position="581"/>
        <end position="601"/>
    </location>
</feature>
<dbReference type="PANTHER" id="PTHR21529">
    <property type="entry name" value="MAMMARY TURMOR VIRUS RECEPTOR HOMOLOG 1, 2 MTVR1, 2"/>
    <property type="match status" value="1"/>
</dbReference>
<evidence type="ECO:0000256" key="8">
    <source>
        <dbReference type="SAM" id="MobiDB-lite"/>
    </source>
</evidence>
<keyword evidence="7" id="KW-0175">Coiled coil</keyword>
<keyword evidence="12" id="KW-1185">Reference proteome</keyword>
<dbReference type="GO" id="GO:0005524">
    <property type="term" value="F:ATP binding"/>
    <property type="evidence" value="ECO:0007669"/>
    <property type="project" value="UniProtKB-UniRule"/>
</dbReference>
<feature type="region of interest" description="Disordered" evidence="8">
    <location>
        <begin position="1038"/>
        <end position="1060"/>
    </location>
</feature>
<reference evidence="10 12" key="1">
    <citation type="journal article" date="2012" name="Nature">
        <title>Algal genomes reveal evolutionary mosaicism and the fate of nucleomorphs.</title>
        <authorList>
            <consortium name="DOE Joint Genome Institute"/>
            <person name="Curtis B.A."/>
            <person name="Tanifuji G."/>
            <person name="Burki F."/>
            <person name="Gruber A."/>
            <person name="Irimia M."/>
            <person name="Maruyama S."/>
            <person name="Arias M.C."/>
            <person name="Ball S.G."/>
            <person name="Gile G.H."/>
            <person name="Hirakawa Y."/>
            <person name="Hopkins J.F."/>
            <person name="Kuo A."/>
            <person name="Rensing S.A."/>
            <person name="Schmutz J."/>
            <person name="Symeonidi A."/>
            <person name="Elias M."/>
            <person name="Eveleigh R.J."/>
            <person name="Herman E.K."/>
            <person name="Klute M.J."/>
            <person name="Nakayama T."/>
            <person name="Obornik M."/>
            <person name="Reyes-Prieto A."/>
            <person name="Armbrust E.V."/>
            <person name="Aves S.J."/>
            <person name="Beiko R.G."/>
            <person name="Coutinho P."/>
            <person name="Dacks J.B."/>
            <person name="Durnford D.G."/>
            <person name="Fast N.M."/>
            <person name="Green B.R."/>
            <person name="Grisdale C.J."/>
            <person name="Hempel F."/>
            <person name="Henrissat B."/>
            <person name="Hoppner M.P."/>
            <person name="Ishida K."/>
            <person name="Kim E."/>
            <person name="Koreny L."/>
            <person name="Kroth P.G."/>
            <person name="Liu Y."/>
            <person name="Malik S.B."/>
            <person name="Maier U.G."/>
            <person name="McRose D."/>
            <person name="Mock T."/>
            <person name="Neilson J.A."/>
            <person name="Onodera N.T."/>
            <person name="Poole A.M."/>
            <person name="Pritham E.J."/>
            <person name="Richards T.A."/>
            <person name="Rocap G."/>
            <person name="Roy S.W."/>
            <person name="Sarai C."/>
            <person name="Schaack S."/>
            <person name="Shirato S."/>
            <person name="Slamovits C.H."/>
            <person name="Spencer D.F."/>
            <person name="Suzuki S."/>
            <person name="Worden A.Z."/>
            <person name="Zauner S."/>
            <person name="Barry K."/>
            <person name="Bell C."/>
            <person name="Bharti A.K."/>
            <person name="Crow J.A."/>
            <person name="Grimwood J."/>
            <person name="Kramer R."/>
            <person name="Lindquist E."/>
            <person name="Lucas S."/>
            <person name="Salamov A."/>
            <person name="McFadden G.I."/>
            <person name="Lane C.E."/>
            <person name="Keeling P.J."/>
            <person name="Gray M.W."/>
            <person name="Grigoriev I.V."/>
            <person name="Archibald J.M."/>
        </authorList>
    </citation>
    <scope>NUCLEOTIDE SEQUENCE</scope>
    <source>
        <strain evidence="10 12">CCMP2712</strain>
    </source>
</reference>
<keyword evidence="4 6" id="KW-0347">Helicase</keyword>
<evidence type="ECO:0000256" key="2">
    <source>
        <dbReference type="ARBA" id="ARBA00022741"/>
    </source>
</evidence>
<feature type="compositionally biased region" description="Acidic residues" evidence="8">
    <location>
        <begin position="2052"/>
        <end position="2069"/>
    </location>
</feature>
<evidence type="ECO:0000256" key="6">
    <source>
        <dbReference type="PROSITE-ProRule" id="PRU00560"/>
    </source>
</evidence>
<dbReference type="eggNOG" id="ENOG502QQZC">
    <property type="taxonomic scope" value="Eukaryota"/>
</dbReference>
<evidence type="ECO:0000256" key="5">
    <source>
        <dbReference type="ARBA" id="ARBA00022840"/>
    </source>
</evidence>
<dbReference type="GO" id="GO:0004386">
    <property type="term" value="F:helicase activity"/>
    <property type="evidence" value="ECO:0007669"/>
    <property type="project" value="UniProtKB-UniRule"/>
</dbReference>
<evidence type="ECO:0000256" key="1">
    <source>
        <dbReference type="ARBA" id="ARBA00004229"/>
    </source>
</evidence>
<protein>
    <recommendedName>
        <fullName evidence="9">UvrD-like helicase ATP-binding domain-containing protein</fullName>
    </recommendedName>
</protein>
<dbReference type="InterPro" id="IPR014016">
    <property type="entry name" value="UvrD-like_ATP-bd"/>
</dbReference>
<keyword evidence="2 6" id="KW-0547">Nucleotide-binding</keyword>
<dbReference type="InterPro" id="IPR013986">
    <property type="entry name" value="DExx_box_DNA_helicase_dom_sf"/>
</dbReference>
<dbReference type="GO" id="GO:0009507">
    <property type="term" value="C:chloroplast"/>
    <property type="evidence" value="ECO:0007669"/>
    <property type="project" value="UniProtKB-SubCell"/>
</dbReference>
<dbReference type="InterPro" id="IPR027417">
    <property type="entry name" value="P-loop_NTPase"/>
</dbReference>
<dbReference type="PROSITE" id="PS51198">
    <property type="entry name" value="UVRD_HELICASE_ATP_BIND"/>
    <property type="match status" value="1"/>
</dbReference>
<dbReference type="EnsemblProtists" id="EKX52227">
    <property type="protein sequence ID" value="EKX52227"/>
    <property type="gene ID" value="GUITHDRAFT_102129"/>
</dbReference>
<dbReference type="EMBL" id="JH992973">
    <property type="protein sequence ID" value="EKX52227.1"/>
    <property type="molecule type" value="Genomic_DNA"/>
</dbReference>
<evidence type="ECO:0000313" key="12">
    <source>
        <dbReference type="Proteomes" id="UP000011087"/>
    </source>
</evidence>
<dbReference type="RefSeq" id="XP_005839207.1">
    <property type="nucleotide sequence ID" value="XM_005839150.1"/>
</dbReference>